<evidence type="ECO:0000313" key="4">
    <source>
        <dbReference type="EMBL" id="KFM67096.1"/>
    </source>
</evidence>
<keyword evidence="5" id="KW-1185">Reference proteome</keyword>
<dbReference type="EMBL" id="KK116219">
    <property type="protein sequence ID" value="KFM67096.1"/>
    <property type="molecule type" value="Genomic_DNA"/>
</dbReference>
<dbReference type="SUPFAM" id="SSF51395">
    <property type="entry name" value="FMN-linked oxidoreductases"/>
    <property type="match status" value="1"/>
</dbReference>
<organism evidence="4 5">
    <name type="scientific">Stegodyphus mimosarum</name>
    <name type="common">African social velvet spider</name>
    <dbReference type="NCBI Taxonomy" id="407821"/>
    <lineage>
        <taxon>Eukaryota</taxon>
        <taxon>Metazoa</taxon>
        <taxon>Ecdysozoa</taxon>
        <taxon>Arthropoda</taxon>
        <taxon>Chelicerata</taxon>
        <taxon>Arachnida</taxon>
        <taxon>Araneae</taxon>
        <taxon>Araneomorphae</taxon>
        <taxon>Entelegynae</taxon>
        <taxon>Eresoidea</taxon>
        <taxon>Eresidae</taxon>
        <taxon>Stegodyphus</taxon>
    </lineage>
</organism>
<feature type="non-terminal residue" evidence="4">
    <location>
        <position position="197"/>
    </location>
</feature>
<dbReference type="AlphaFoldDB" id="A0A087TPQ7"/>
<keyword evidence="2" id="KW-0560">Oxidoreductase</keyword>
<sequence length="197" mass="21308">MDVSSGELKTVSDFEKAALDRCLDGVGKIYFSAGANSLSTPKDNEEALKSYKIVPRMLRDVAGANLECQILGNGMCSPIGVSPTGCLFLAHPQAEVAAVRGCLKEGCIFILSCLSSTTLEEVANITREVEGNQAVLWLQLYIFRNRSLTLNLVKKAEELNFSAIVVSVDSPIGGLWKNVMPQNFLDILKSKLLNIPG</sequence>
<protein>
    <submittedName>
        <fullName evidence="4">Hydroxyacid oxidase 1</fullName>
    </submittedName>
</protein>
<dbReference type="STRING" id="407821.A0A087TPQ7"/>
<dbReference type="Gene3D" id="3.20.20.70">
    <property type="entry name" value="Aldolase class I"/>
    <property type="match status" value="1"/>
</dbReference>
<evidence type="ECO:0000259" key="3">
    <source>
        <dbReference type="PROSITE" id="PS51349"/>
    </source>
</evidence>
<feature type="domain" description="FMN hydroxy acid dehydrogenase" evidence="3">
    <location>
        <begin position="4"/>
        <end position="197"/>
    </location>
</feature>
<dbReference type="InterPro" id="IPR013785">
    <property type="entry name" value="Aldolase_TIM"/>
</dbReference>
<dbReference type="OrthoDB" id="25826at2759"/>
<accession>A0A087TPQ7</accession>
<dbReference type="PANTHER" id="PTHR10578">
    <property type="entry name" value="S -2-HYDROXY-ACID OXIDASE-RELATED"/>
    <property type="match status" value="1"/>
</dbReference>
<reference evidence="4 5" key="1">
    <citation type="submission" date="2013-11" db="EMBL/GenBank/DDBJ databases">
        <title>Genome sequencing of Stegodyphus mimosarum.</title>
        <authorList>
            <person name="Bechsgaard J."/>
        </authorList>
    </citation>
    <scope>NUCLEOTIDE SEQUENCE [LARGE SCALE GENOMIC DNA]</scope>
</reference>
<gene>
    <name evidence="4" type="ORF">X975_06869</name>
</gene>
<dbReference type="GO" id="GO:0016491">
    <property type="term" value="F:oxidoreductase activity"/>
    <property type="evidence" value="ECO:0007669"/>
    <property type="project" value="UniProtKB-KW"/>
</dbReference>
<dbReference type="PROSITE" id="PS51349">
    <property type="entry name" value="FMN_HYDROXY_ACID_DH_2"/>
    <property type="match status" value="1"/>
</dbReference>
<dbReference type="PANTHER" id="PTHR10578:SF149">
    <property type="entry name" value="2-HYDROXYACID OXIDASE 2"/>
    <property type="match status" value="1"/>
</dbReference>
<proteinExistence type="predicted"/>
<evidence type="ECO:0000256" key="2">
    <source>
        <dbReference type="ARBA" id="ARBA00023002"/>
    </source>
</evidence>
<dbReference type="OMA" id="ITESCEG"/>
<dbReference type="InterPro" id="IPR037396">
    <property type="entry name" value="FMN_HAD"/>
</dbReference>
<dbReference type="InterPro" id="IPR000262">
    <property type="entry name" value="FMN-dep_DH"/>
</dbReference>
<evidence type="ECO:0000313" key="5">
    <source>
        <dbReference type="Proteomes" id="UP000054359"/>
    </source>
</evidence>
<name>A0A087TPQ7_STEMI</name>
<comment type="cofactor">
    <cofactor evidence="1">
        <name>FMN</name>
        <dbReference type="ChEBI" id="CHEBI:58210"/>
    </cofactor>
</comment>
<evidence type="ECO:0000256" key="1">
    <source>
        <dbReference type="ARBA" id="ARBA00001917"/>
    </source>
</evidence>
<dbReference type="Pfam" id="PF01070">
    <property type="entry name" value="FMN_dh"/>
    <property type="match status" value="1"/>
</dbReference>
<dbReference type="Proteomes" id="UP000054359">
    <property type="component" value="Unassembled WGS sequence"/>
</dbReference>